<dbReference type="GO" id="GO:0051082">
    <property type="term" value="F:unfolded protein binding"/>
    <property type="evidence" value="ECO:0007669"/>
    <property type="project" value="InterPro"/>
</dbReference>
<dbReference type="SUPFAM" id="SSF55874">
    <property type="entry name" value="ATPase domain of HSP90 chaperone/DNA topoisomerase II/histidine kinase"/>
    <property type="match status" value="1"/>
</dbReference>
<keyword evidence="4" id="KW-0143">Chaperone</keyword>
<feature type="binding site" evidence="5">
    <location>
        <position position="73"/>
    </location>
    <ligand>
        <name>ATP</name>
        <dbReference type="ChEBI" id="CHEBI:30616"/>
    </ligand>
</feature>
<evidence type="ECO:0000256" key="4">
    <source>
        <dbReference type="ARBA" id="ARBA00023186"/>
    </source>
</evidence>
<comment type="similarity">
    <text evidence="1">Belongs to the heat shock protein 90 family.</text>
</comment>
<dbReference type="Pfam" id="PF13589">
    <property type="entry name" value="HATPase_c_3"/>
    <property type="match status" value="1"/>
</dbReference>
<reference evidence="6 7" key="1">
    <citation type="submission" date="2018-06" db="EMBL/GenBank/DDBJ databases">
        <authorList>
            <consortium name="Pathogen Informatics"/>
            <person name="Doyle S."/>
        </authorList>
    </citation>
    <scope>NUCLEOTIDE SEQUENCE [LARGE SCALE GENOMIC DNA]</scope>
    <source>
        <strain evidence="7">NCTC 10815</strain>
    </source>
</reference>
<name>A0A378MBX8_LISGR</name>
<dbReference type="InterPro" id="IPR036890">
    <property type="entry name" value="HATPase_C_sf"/>
</dbReference>
<dbReference type="GO" id="GO:0140662">
    <property type="term" value="F:ATP-dependent protein folding chaperone"/>
    <property type="evidence" value="ECO:0007669"/>
    <property type="project" value="InterPro"/>
</dbReference>
<dbReference type="PIRSF" id="PIRSF002583">
    <property type="entry name" value="Hsp90"/>
    <property type="match status" value="1"/>
</dbReference>
<dbReference type="GO" id="GO:0005524">
    <property type="term" value="F:ATP binding"/>
    <property type="evidence" value="ECO:0007669"/>
    <property type="project" value="UniProtKB-KW"/>
</dbReference>
<evidence type="ECO:0000313" key="7">
    <source>
        <dbReference type="Proteomes" id="UP000254879"/>
    </source>
</evidence>
<keyword evidence="2 5" id="KW-0547">Nucleotide-binding</keyword>
<feature type="binding site" evidence="5">
    <location>
        <position position="32"/>
    </location>
    <ligand>
        <name>ATP</name>
        <dbReference type="ChEBI" id="CHEBI:30616"/>
    </ligand>
</feature>
<dbReference type="InterPro" id="IPR020575">
    <property type="entry name" value="Hsp90_N"/>
</dbReference>
<dbReference type="InterPro" id="IPR001404">
    <property type="entry name" value="Hsp90_fam"/>
</dbReference>
<dbReference type="Gene3D" id="3.30.565.10">
    <property type="entry name" value="Histidine kinase-like ATPase, C-terminal domain"/>
    <property type="match status" value="1"/>
</dbReference>
<dbReference type="AlphaFoldDB" id="A0A378MBX8"/>
<dbReference type="Gene3D" id="3.30.230.80">
    <property type="match status" value="1"/>
</dbReference>
<dbReference type="PANTHER" id="PTHR11528">
    <property type="entry name" value="HEAT SHOCK PROTEIN 90 FAMILY MEMBER"/>
    <property type="match status" value="1"/>
</dbReference>
<evidence type="ECO:0000256" key="3">
    <source>
        <dbReference type="ARBA" id="ARBA00022840"/>
    </source>
</evidence>
<evidence type="ECO:0000256" key="1">
    <source>
        <dbReference type="ARBA" id="ARBA00008239"/>
    </source>
</evidence>
<evidence type="ECO:0000256" key="5">
    <source>
        <dbReference type="PIRSR" id="PIRSR002583-1"/>
    </source>
</evidence>
<dbReference type="Proteomes" id="UP000254879">
    <property type="component" value="Unassembled WGS sequence"/>
</dbReference>
<feature type="binding site" evidence="5">
    <location>
        <position position="36"/>
    </location>
    <ligand>
        <name>ATP</name>
        <dbReference type="ChEBI" id="CHEBI:30616"/>
    </ligand>
</feature>
<keyword evidence="3 5" id="KW-0067">ATP-binding</keyword>
<dbReference type="SUPFAM" id="SSF54211">
    <property type="entry name" value="Ribosomal protein S5 domain 2-like"/>
    <property type="match status" value="1"/>
</dbReference>
<dbReference type="PRINTS" id="PR00775">
    <property type="entry name" value="HEATSHOCK90"/>
</dbReference>
<dbReference type="EMBL" id="UGPG01000001">
    <property type="protein sequence ID" value="STY43354.1"/>
    <property type="molecule type" value="Genomic_DNA"/>
</dbReference>
<feature type="binding site" evidence="5">
    <location>
        <position position="162"/>
    </location>
    <ligand>
        <name>ATP</name>
        <dbReference type="ChEBI" id="CHEBI:30616"/>
    </ligand>
</feature>
<sequence>MEENMRFKVNLGGMIDILSNHLYDSKDVYIRELLQNATDAIRARKKNESSLTGEIAVSLNTSDQGGSVIIFEDNGIGLTTEEVHEFLATIASSSKGSKRFQIEENDYIGRFGIGLLSCFIVSDEIVMISTSAKTRQTVEWRGNADGTYQIRELDLPDREPGTHVYLRADPEAEEGLECFEAEQLEKVLKKYGASLEIAIRYEDQIINETTKQFADLETLQQLSSHEILAFGRELYQTNFETYCLLQSENKRTYGIAYVIPYAIQMNAKRNHTVYLNNMFVTGQSADILPEWSFFTNCVLWTDELQPVASREDFYKNATLEKVAGSLGKALKKGIESLNQEVLERIVYTHFHAFKLMALEDNEFLELIYPYLPFRTGNGEESLAAVLKRTSDIYYTYSVDDFRQIIDLARSKGMEVINGGFSYDAAILRALSDMVENVQLEMIEPAQLLNEWNEISADEQQFFAALLESLNQRMAEYEVKVAIKKFEPRDMPVLFINPTATQQLRELERAQEESNSLFSSILESIQSDYGVERVFAELYLNLENPLIKRLFSQDRTAESLETIVKMLYIQALLFGHYPLKQKEMTLMNDNYLQILSML</sequence>
<dbReference type="GO" id="GO:0016887">
    <property type="term" value="F:ATP hydrolysis activity"/>
    <property type="evidence" value="ECO:0007669"/>
    <property type="project" value="InterPro"/>
</dbReference>
<proteinExistence type="inferred from homology"/>
<evidence type="ECO:0000256" key="2">
    <source>
        <dbReference type="ARBA" id="ARBA00022741"/>
    </source>
</evidence>
<organism evidence="6 7">
    <name type="scientific">Listeria grayi</name>
    <name type="common">Listeria murrayi</name>
    <dbReference type="NCBI Taxonomy" id="1641"/>
    <lineage>
        <taxon>Bacteria</taxon>
        <taxon>Bacillati</taxon>
        <taxon>Bacillota</taxon>
        <taxon>Bacilli</taxon>
        <taxon>Bacillales</taxon>
        <taxon>Listeriaceae</taxon>
        <taxon>Listeria</taxon>
    </lineage>
</organism>
<evidence type="ECO:0000313" key="6">
    <source>
        <dbReference type="EMBL" id="STY43354.1"/>
    </source>
</evidence>
<dbReference type="Pfam" id="PF00183">
    <property type="entry name" value="HSP90"/>
    <property type="match status" value="1"/>
</dbReference>
<protein>
    <submittedName>
        <fullName evidence="6">High temperature protein G</fullName>
    </submittedName>
</protein>
<dbReference type="RefSeq" id="WP_115345632.1">
    <property type="nucleotide sequence ID" value="NZ_UGPG01000001.1"/>
</dbReference>
<dbReference type="NCBIfam" id="NF010683">
    <property type="entry name" value="PRK14083.1"/>
    <property type="match status" value="1"/>
</dbReference>
<accession>A0A378MBX8</accession>
<dbReference type="InterPro" id="IPR020568">
    <property type="entry name" value="Ribosomal_Su5_D2-typ_SF"/>
</dbReference>
<gene>
    <name evidence="6" type="primary">htpG</name>
    <name evidence="6" type="ORF">NCTC10815_00646</name>
</gene>